<evidence type="ECO:0000256" key="1">
    <source>
        <dbReference type="ARBA" id="ARBA00022448"/>
    </source>
</evidence>
<evidence type="ECO:0000256" key="5">
    <source>
        <dbReference type="ARBA" id="ARBA00022630"/>
    </source>
</evidence>
<dbReference type="GO" id="GO:0016655">
    <property type="term" value="F:oxidoreductase activity, acting on NAD(P)H, quinone or similar compound as acceptor"/>
    <property type="evidence" value="ECO:0007669"/>
    <property type="project" value="UniProtKB-UniRule"/>
</dbReference>
<evidence type="ECO:0000256" key="15">
    <source>
        <dbReference type="ARBA" id="ARBA00023201"/>
    </source>
</evidence>
<evidence type="ECO:0000256" key="16">
    <source>
        <dbReference type="HAMAP-Rule" id="MF_00427"/>
    </source>
</evidence>
<evidence type="ECO:0000313" key="19">
    <source>
        <dbReference type="Proteomes" id="UP000003112"/>
    </source>
</evidence>
<sequence>MNDKRQNDMAMKTNSNTYTLIYSSVMVIVVAFLLAFVYQALKPMQDANVALDLKKQILYSLNLRDLDNAQAERTYSEVVKREEQVDGNTLYVCEVDGKPKYVIPLKGMGLWGGISGFIAVNDDRQTVYGAYFNHESETAGLGAEIKDNRAWQEKFRGKHLFKKGSADVALAVKKKVDDPDTQVDAVTGATLTSNGVSDMLREGIEKYRPFLEKK</sequence>
<organism evidence="18 19">
    <name type="scientific">Segatella buccae ATCC 33574</name>
    <dbReference type="NCBI Taxonomy" id="873513"/>
    <lineage>
        <taxon>Bacteria</taxon>
        <taxon>Pseudomonadati</taxon>
        <taxon>Bacteroidota</taxon>
        <taxon>Bacteroidia</taxon>
        <taxon>Bacteroidales</taxon>
        <taxon>Prevotellaceae</taxon>
        <taxon>Segatella</taxon>
    </lineage>
</organism>
<keyword evidence="3" id="KW-0997">Cell inner membrane</keyword>
<keyword evidence="19" id="KW-1185">Reference proteome</keyword>
<comment type="catalytic activity">
    <reaction evidence="16">
        <text>a ubiquinone + n Na(+)(in) + NADH + H(+) = a ubiquinol + n Na(+)(out) + NAD(+)</text>
        <dbReference type="Rhea" id="RHEA:47748"/>
        <dbReference type="Rhea" id="RHEA-COMP:9565"/>
        <dbReference type="Rhea" id="RHEA-COMP:9566"/>
        <dbReference type="ChEBI" id="CHEBI:15378"/>
        <dbReference type="ChEBI" id="CHEBI:16389"/>
        <dbReference type="ChEBI" id="CHEBI:17976"/>
        <dbReference type="ChEBI" id="CHEBI:29101"/>
        <dbReference type="ChEBI" id="CHEBI:57540"/>
        <dbReference type="ChEBI" id="CHEBI:57945"/>
        <dbReference type="EC" id="7.2.1.1"/>
    </reaction>
</comment>
<comment type="cofactor">
    <cofactor evidence="16">
        <name>FMN</name>
        <dbReference type="ChEBI" id="CHEBI:58210"/>
    </cofactor>
</comment>
<comment type="caution">
    <text evidence="16">Lacks conserved residue(s) required for the propagation of feature annotation.</text>
</comment>
<dbReference type="eggNOG" id="COG2869">
    <property type="taxonomic scope" value="Bacteria"/>
</dbReference>
<evidence type="ECO:0000256" key="8">
    <source>
        <dbReference type="ARBA" id="ARBA00022967"/>
    </source>
</evidence>
<comment type="subcellular location">
    <subcellularLocation>
        <location evidence="16">Cell membrane</location>
        <topology evidence="16">Single-pass membrane protein</topology>
    </subcellularLocation>
</comment>
<evidence type="ECO:0000256" key="6">
    <source>
        <dbReference type="ARBA" id="ARBA00022643"/>
    </source>
</evidence>
<evidence type="ECO:0000256" key="4">
    <source>
        <dbReference type="ARBA" id="ARBA00022553"/>
    </source>
</evidence>
<comment type="caution">
    <text evidence="18">The sequence shown here is derived from an EMBL/GenBank/DDBJ whole genome shotgun (WGS) entry which is preliminary data.</text>
</comment>
<dbReference type="InterPro" id="IPR010204">
    <property type="entry name" value="NqrC"/>
</dbReference>
<keyword evidence="9 16" id="KW-1133">Transmembrane helix</keyword>
<reference evidence="18 19" key="1">
    <citation type="submission" date="2010-10" db="EMBL/GenBank/DDBJ databases">
        <authorList>
            <person name="Muzny D."/>
            <person name="Qin X."/>
            <person name="Deng J."/>
            <person name="Jiang H."/>
            <person name="Liu Y."/>
            <person name="Qu J."/>
            <person name="Song X.-Z."/>
            <person name="Zhang L."/>
            <person name="Thornton R."/>
            <person name="Coyle M."/>
            <person name="Francisco L."/>
            <person name="Jackson L."/>
            <person name="Javaid M."/>
            <person name="Korchina V."/>
            <person name="Kovar C."/>
            <person name="Mata R."/>
            <person name="Mathew T."/>
            <person name="Ngo R."/>
            <person name="Nguyen L."/>
            <person name="Nguyen N."/>
            <person name="Okwuonu G."/>
            <person name="Ongeri F."/>
            <person name="Pham C."/>
            <person name="Simmons D."/>
            <person name="Wilczek-Boney K."/>
            <person name="Hale W."/>
            <person name="Jakkamsetti A."/>
            <person name="Pham P."/>
            <person name="Ruth R."/>
            <person name="San Lucas F."/>
            <person name="Warren J."/>
            <person name="Zhang J."/>
            <person name="Zhao Z."/>
            <person name="Zhou C."/>
            <person name="Zhu D."/>
            <person name="Lee S."/>
            <person name="Bess C."/>
            <person name="Blankenburg K."/>
            <person name="Forbes L."/>
            <person name="Fu Q."/>
            <person name="Gubbala S."/>
            <person name="Hirani K."/>
            <person name="Jayaseelan J.C."/>
            <person name="Lara F."/>
            <person name="Munidasa M."/>
            <person name="Palculict T."/>
            <person name="Patil S."/>
            <person name="Pu L.-L."/>
            <person name="Saada N."/>
            <person name="Tang L."/>
            <person name="Weissenberger G."/>
            <person name="Zhu Y."/>
            <person name="Hemphill L."/>
            <person name="Shang Y."/>
            <person name="Youmans B."/>
            <person name="Ayvaz T."/>
            <person name="Ross M."/>
            <person name="Santibanez J."/>
            <person name="Aqrawi P."/>
            <person name="Gross S."/>
            <person name="Joshi V."/>
            <person name="Fowler G."/>
            <person name="Nazareth L."/>
            <person name="Reid J."/>
            <person name="Worley K."/>
            <person name="Petrosino J."/>
            <person name="Highlander S."/>
            <person name="Gibbs R."/>
        </authorList>
    </citation>
    <scope>NUCLEOTIDE SEQUENCE [LARGE SCALE GENOMIC DNA]</scope>
    <source>
        <strain evidence="18 19">ATCC 33574</strain>
    </source>
</reference>
<protein>
    <recommendedName>
        <fullName evidence="16">Na(+)-translocating NADH-quinone reductase subunit C</fullName>
        <shortName evidence="16">Na(+)-NQR subunit C</shortName>
        <shortName evidence="16">Na(+)-translocating NQR subunit C</shortName>
        <ecNumber evidence="16">7.2.1.1</ecNumber>
    </recommendedName>
    <alternativeName>
        <fullName evidence="16">NQR complex subunit C</fullName>
    </alternativeName>
    <alternativeName>
        <fullName evidence="16">NQR-1 subunit C</fullName>
    </alternativeName>
</protein>
<dbReference type="EMBL" id="AEPD01000049">
    <property type="protein sequence ID" value="EFU29381.1"/>
    <property type="molecule type" value="Genomic_DNA"/>
</dbReference>
<dbReference type="Proteomes" id="UP000003112">
    <property type="component" value="Unassembled WGS sequence"/>
</dbReference>
<evidence type="ECO:0000259" key="17">
    <source>
        <dbReference type="SMART" id="SM00900"/>
    </source>
</evidence>
<dbReference type="STRING" id="873513.HMPREF6485_2707"/>
<dbReference type="AlphaFoldDB" id="E6KAS1"/>
<evidence type="ECO:0000256" key="11">
    <source>
        <dbReference type="ARBA" id="ARBA00023053"/>
    </source>
</evidence>
<keyword evidence="18" id="KW-0560">Oxidoreductase</keyword>
<keyword evidence="7 16" id="KW-0812">Transmembrane</keyword>
<feature type="modified residue" description="FMN phosphoryl threonine" evidence="16">
    <location>
        <position position="190"/>
    </location>
</feature>
<comment type="similarity">
    <text evidence="16">Belongs to the NqrC family.</text>
</comment>
<name>E6KAS1_9BACT</name>
<keyword evidence="11 16" id="KW-0915">Sodium</keyword>
<evidence type="ECO:0000256" key="12">
    <source>
        <dbReference type="ARBA" id="ARBA00023065"/>
    </source>
</evidence>
<evidence type="ECO:0000256" key="7">
    <source>
        <dbReference type="ARBA" id="ARBA00022692"/>
    </source>
</evidence>
<keyword evidence="12 16" id="KW-0406">Ion transport</keyword>
<evidence type="ECO:0000256" key="3">
    <source>
        <dbReference type="ARBA" id="ARBA00022519"/>
    </source>
</evidence>
<evidence type="ECO:0000256" key="2">
    <source>
        <dbReference type="ARBA" id="ARBA00022475"/>
    </source>
</evidence>
<evidence type="ECO:0000256" key="10">
    <source>
        <dbReference type="ARBA" id="ARBA00023027"/>
    </source>
</evidence>
<evidence type="ECO:0000256" key="13">
    <source>
        <dbReference type="ARBA" id="ARBA00023075"/>
    </source>
</evidence>
<evidence type="ECO:0000256" key="9">
    <source>
        <dbReference type="ARBA" id="ARBA00022989"/>
    </source>
</evidence>
<dbReference type="GO" id="GO:0010181">
    <property type="term" value="F:FMN binding"/>
    <property type="evidence" value="ECO:0007669"/>
    <property type="project" value="UniProtKB-UniRule"/>
</dbReference>
<keyword evidence="1 16" id="KW-0813">Transport</keyword>
<keyword evidence="4 16" id="KW-0597">Phosphoprotein</keyword>
<dbReference type="PANTHER" id="PTHR37838:SF1">
    <property type="entry name" value="NA(+)-TRANSLOCATING NADH-QUINONE REDUCTASE SUBUNIT C"/>
    <property type="match status" value="1"/>
</dbReference>
<proteinExistence type="inferred from homology"/>
<dbReference type="HAMAP" id="MF_00427">
    <property type="entry name" value="NqrC"/>
    <property type="match status" value="1"/>
</dbReference>
<dbReference type="SMART" id="SM00900">
    <property type="entry name" value="FMN_bind"/>
    <property type="match status" value="1"/>
</dbReference>
<keyword evidence="15 16" id="KW-0739">Sodium transport</keyword>
<evidence type="ECO:0000256" key="14">
    <source>
        <dbReference type="ARBA" id="ARBA00023136"/>
    </source>
</evidence>
<keyword evidence="14 16" id="KW-0472">Membrane</keyword>
<dbReference type="GO" id="GO:0006814">
    <property type="term" value="P:sodium ion transport"/>
    <property type="evidence" value="ECO:0007669"/>
    <property type="project" value="UniProtKB-UniRule"/>
</dbReference>
<keyword evidence="5 16" id="KW-0285">Flavoprotein</keyword>
<keyword evidence="2 16" id="KW-1003">Cell membrane</keyword>
<comment type="subunit">
    <text evidence="16">Composed of six subunits; NqrA, NqrB, NqrC, NqrD, NqrE and NqrF.</text>
</comment>
<dbReference type="PIRSF" id="PIRSF009437">
    <property type="entry name" value="NQR-1_subunit_C"/>
    <property type="match status" value="1"/>
</dbReference>
<keyword evidence="6 16" id="KW-0288">FMN</keyword>
<dbReference type="EC" id="7.2.1.1" evidence="16"/>
<dbReference type="Pfam" id="PF04205">
    <property type="entry name" value="FMN_bind"/>
    <property type="match status" value="1"/>
</dbReference>
<gene>
    <name evidence="16 18" type="primary">nqrC</name>
    <name evidence="18" type="ORF">HMPREF6485_2707</name>
</gene>
<comment type="function">
    <text evidence="16">NQR complex catalyzes the reduction of ubiquinone-1 to ubiquinol by two successive reactions, coupled with the transport of Na(+) ions from the cytoplasm to the periplasm. NqrA to NqrE are probably involved in the second step, the conversion of ubisemiquinone to ubiquinol.</text>
</comment>
<keyword evidence="10 16" id="KW-0520">NAD</keyword>
<feature type="domain" description="FMN-binding" evidence="17">
    <location>
        <begin position="109"/>
        <end position="207"/>
    </location>
</feature>
<dbReference type="HOGENOM" id="CLU_077882_0_0_10"/>
<feature type="transmembrane region" description="Helical" evidence="16">
    <location>
        <begin position="20"/>
        <end position="41"/>
    </location>
</feature>
<dbReference type="PANTHER" id="PTHR37838">
    <property type="entry name" value="NA(+)-TRANSLOCATING NADH-QUINONE REDUCTASE SUBUNIT C"/>
    <property type="match status" value="1"/>
</dbReference>
<dbReference type="GO" id="GO:0005886">
    <property type="term" value="C:plasma membrane"/>
    <property type="evidence" value="ECO:0007669"/>
    <property type="project" value="UniProtKB-SubCell"/>
</dbReference>
<dbReference type="InterPro" id="IPR007329">
    <property type="entry name" value="FMN-bd"/>
</dbReference>
<keyword evidence="8 16" id="KW-1278">Translocase</keyword>
<evidence type="ECO:0000313" key="18">
    <source>
        <dbReference type="EMBL" id="EFU29381.1"/>
    </source>
</evidence>
<keyword evidence="13 16" id="KW-0830">Ubiquinone</keyword>
<accession>E6KAS1</accession>